<dbReference type="SUPFAM" id="SSF56112">
    <property type="entry name" value="Protein kinase-like (PK-like)"/>
    <property type="match status" value="1"/>
</dbReference>
<dbReference type="RefSeq" id="WP_344971784.1">
    <property type="nucleotide sequence ID" value="NZ_BAAAVI010000019.1"/>
</dbReference>
<organism evidence="3 4">
    <name type="scientific">Streptosporangium fragile</name>
    <dbReference type="NCBI Taxonomy" id="46186"/>
    <lineage>
        <taxon>Bacteria</taxon>
        <taxon>Bacillati</taxon>
        <taxon>Actinomycetota</taxon>
        <taxon>Actinomycetes</taxon>
        <taxon>Streptosporangiales</taxon>
        <taxon>Streptosporangiaceae</taxon>
        <taxon>Streptosporangium</taxon>
    </lineage>
</organism>
<reference evidence="3 4" key="1">
    <citation type="journal article" date="2019" name="Int. J. Syst. Evol. Microbiol.">
        <title>The Global Catalogue of Microorganisms (GCM) 10K type strain sequencing project: providing services to taxonomists for standard genome sequencing and annotation.</title>
        <authorList>
            <consortium name="The Broad Institute Genomics Platform"/>
            <consortium name="The Broad Institute Genome Sequencing Center for Infectious Disease"/>
            <person name="Wu L."/>
            <person name="Ma J."/>
        </authorList>
    </citation>
    <scope>NUCLEOTIDE SEQUENCE [LARGE SCALE GENOMIC DNA]</scope>
    <source>
        <strain evidence="3 4">JCM 6242</strain>
    </source>
</reference>
<feature type="region of interest" description="Disordered" evidence="1">
    <location>
        <begin position="1"/>
        <end position="22"/>
    </location>
</feature>
<evidence type="ECO:0000256" key="1">
    <source>
        <dbReference type="SAM" id="MobiDB-lite"/>
    </source>
</evidence>
<evidence type="ECO:0000313" key="3">
    <source>
        <dbReference type="EMBL" id="GAA2870615.1"/>
    </source>
</evidence>
<accession>A0ABN3VXZ8</accession>
<dbReference type="Pfam" id="PF01636">
    <property type="entry name" value="APH"/>
    <property type="match status" value="1"/>
</dbReference>
<evidence type="ECO:0000259" key="2">
    <source>
        <dbReference type="Pfam" id="PF01636"/>
    </source>
</evidence>
<evidence type="ECO:0000313" key="4">
    <source>
        <dbReference type="Proteomes" id="UP001500831"/>
    </source>
</evidence>
<name>A0ABN3VXZ8_9ACTN</name>
<sequence length="309" mass="34818">MTKSRTAAPPAEHARSPFTPESTKDTLLEACAAVGLDPANAELIRLGENAVYRLASPVIVRIGRTVAYADDARKEVAVARWLATEDYPATRALPIDQPVIVDGRVVTFWESLSEVEEYGSPVEVGALLARLHTLEPPAGLQIPRLEPFARAERRITGNDWFSPEDAAFLRERLAQLREGYATLIFELPQGVIHGDANVGNVIRDRAGRPVLIDLDGFAVGPREWDLILTAIYYERFGWHTTEEYEAFTSVYGFDVMRWPGYPVLRDVREFLMVTWLSQKASHDERTAAEVRKRIRALRTGASRRDWEPY</sequence>
<proteinExistence type="predicted"/>
<gene>
    <name evidence="3" type="ORF">GCM10010517_30870</name>
</gene>
<dbReference type="InterPro" id="IPR002575">
    <property type="entry name" value="Aminoglycoside_PTrfase"/>
</dbReference>
<dbReference type="Gene3D" id="1.10.510.10">
    <property type="entry name" value="Transferase(Phosphotransferase) domain 1"/>
    <property type="match status" value="1"/>
</dbReference>
<feature type="domain" description="Aminoglycoside phosphotransferase" evidence="2">
    <location>
        <begin position="48"/>
        <end position="259"/>
    </location>
</feature>
<dbReference type="EMBL" id="BAAAVI010000019">
    <property type="protein sequence ID" value="GAA2870615.1"/>
    <property type="molecule type" value="Genomic_DNA"/>
</dbReference>
<dbReference type="InterPro" id="IPR011009">
    <property type="entry name" value="Kinase-like_dom_sf"/>
</dbReference>
<dbReference type="Proteomes" id="UP001500831">
    <property type="component" value="Unassembled WGS sequence"/>
</dbReference>
<keyword evidence="4" id="KW-1185">Reference proteome</keyword>
<comment type="caution">
    <text evidence="3">The sequence shown here is derived from an EMBL/GenBank/DDBJ whole genome shotgun (WGS) entry which is preliminary data.</text>
</comment>
<protein>
    <submittedName>
        <fullName evidence="3">Aminoglycoside phosphotransferase family protein</fullName>
    </submittedName>
</protein>